<evidence type="ECO:0000313" key="2">
    <source>
        <dbReference type="Proteomes" id="UP000249467"/>
    </source>
</evidence>
<protein>
    <submittedName>
        <fullName evidence="1">Uncharacterized protein</fullName>
    </submittedName>
</protein>
<comment type="caution">
    <text evidence="1">The sequence shown here is derived from an EMBL/GenBank/DDBJ whole genome shotgun (WGS) entry which is preliminary data.</text>
</comment>
<dbReference type="AlphaFoldDB" id="A0A2W4XU57"/>
<organism evidence="1 2">
    <name type="scientific">Pseudanabaena frigida</name>
    <dbReference type="NCBI Taxonomy" id="945775"/>
    <lineage>
        <taxon>Bacteria</taxon>
        <taxon>Bacillati</taxon>
        <taxon>Cyanobacteriota</taxon>
        <taxon>Cyanophyceae</taxon>
        <taxon>Pseudanabaenales</taxon>
        <taxon>Pseudanabaenaceae</taxon>
        <taxon>Pseudanabaena</taxon>
    </lineage>
</organism>
<dbReference type="Proteomes" id="UP000249467">
    <property type="component" value="Unassembled WGS sequence"/>
</dbReference>
<dbReference type="EMBL" id="QBML01000021">
    <property type="protein sequence ID" value="PZO38911.1"/>
    <property type="molecule type" value="Genomic_DNA"/>
</dbReference>
<name>A0A2W4XU57_9CYAN</name>
<evidence type="ECO:0000313" key="1">
    <source>
        <dbReference type="EMBL" id="PZO38911.1"/>
    </source>
</evidence>
<gene>
    <name evidence="1" type="ORF">DCF19_15475</name>
</gene>
<sequence>MPPSEALSIESVIQRIISLNQGIFIFWSQSDGWTSEDSAQILSRSRLDRQVSLSHCLKMWLQAPYDGAESGQIIMGWANLGSLLEGSLKLFLSVWHETYKLDIDAIKKKDKFQNPDGLQLEPLRIFFKKKIWDNEIDSWVQHIQIRRNAIHAYQDKEIGSLEELQTYMRKYLDILRYINFRLPYHDVISEANEEAIIQVRSLIL</sequence>
<reference evidence="1 2" key="1">
    <citation type="submission" date="2018-04" db="EMBL/GenBank/DDBJ databases">
        <authorList>
            <person name="Go L.Y."/>
            <person name="Mitchell J.A."/>
        </authorList>
    </citation>
    <scope>NUCLEOTIDE SEQUENCE [LARGE SCALE GENOMIC DNA]</scope>
    <source>
        <strain evidence="1">ULC066bin1</strain>
    </source>
</reference>
<reference evidence="1 2" key="2">
    <citation type="submission" date="2018-06" db="EMBL/GenBank/DDBJ databases">
        <title>Metagenomic assembly of (sub)arctic Cyanobacteria and their associated microbiome from non-axenic cultures.</title>
        <authorList>
            <person name="Baurain D."/>
        </authorList>
    </citation>
    <scope>NUCLEOTIDE SEQUENCE [LARGE SCALE GENOMIC DNA]</scope>
    <source>
        <strain evidence="1">ULC066bin1</strain>
    </source>
</reference>
<accession>A0A2W4XU57</accession>
<proteinExistence type="predicted"/>